<accession>A0A0H3A6A0</accession>
<evidence type="ECO:0000313" key="2">
    <source>
        <dbReference type="Proteomes" id="UP000009173"/>
    </source>
</evidence>
<dbReference type="RefSeq" id="WP_010939542.1">
    <property type="nucleotide sequence ID" value="NC_008751.1"/>
</dbReference>
<dbReference type="EMBL" id="CP000527">
    <property type="protein sequence ID" value="ABM28004.1"/>
    <property type="molecule type" value="Genomic_DNA"/>
</dbReference>
<proteinExistence type="predicted"/>
<evidence type="ECO:0000313" key="1">
    <source>
        <dbReference type="EMBL" id="ABM28004.1"/>
    </source>
</evidence>
<dbReference type="KEGG" id="dvl:Dvul_0983"/>
<gene>
    <name evidence="1" type="ordered locus">Dvul_0983</name>
</gene>
<dbReference type="Proteomes" id="UP000009173">
    <property type="component" value="Chromosome"/>
</dbReference>
<dbReference type="AlphaFoldDB" id="A0A0H3A6A0"/>
<protein>
    <recommendedName>
        <fullName evidence="3">HesB/YadR/YfhF-family protein</fullName>
    </recommendedName>
</protein>
<reference evidence="2" key="1">
    <citation type="journal article" date="2009" name="Environ. Microbiol.">
        <title>Contribution of mobile genetic elements to Desulfovibrio vulgaris genome plasticity.</title>
        <authorList>
            <person name="Walker C.B."/>
            <person name="Stolyar S."/>
            <person name="Chivian D."/>
            <person name="Pinel N."/>
            <person name="Gabster J.A."/>
            <person name="Dehal P.S."/>
            <person name="He Z."/>
            <person name="Yang Z.K."/>
            <person name="Yen H.C."/>
            <person name="Zhou J."/>
            <person name="Wall J.D."/>
            <person name="Hazen T.C."/>
            <person name="Arkin A.P."/>
            <person name="Stahl D.A."/>
        </authorList>
    </citation>
    <scope>NUCLEOTIDE SEQUENCE [LARGE SCALE GENOMIC DNA]</scope>
    <source>
        <strain evidence="2">DP4</strain>
    </source>
</reference>
<dbReference type="NCBIfam" id="NF033940">
    <property type="entry name" value="ErpA_rel"/>
    <property type="match status" value="1"/>
</dbReference>
<sequence>MFTLTVPAAMLDKLRAMLAEEDDGTCVRLREYKHGSGCSSKVILGLGMEEQDMDEDVRVDVEDVPFIAEKDFLVKYGTVFTLSFNDNNEVLLFAEQA</sequence>
<name>A0A0H3A6A0_NITV4</name>
<dbReference type="HOGENOM" id="CLU_2381493_0_0_7"/>
<organism evidence="1 2">
    <name type="scientific">Nitratidesulfovibrio vulgaris (strain DP4)</name>
    <name type="common">Desulfovibrio vulgaris</name>
    <dbReference type="NCBI Taxonomy" id="391774"/>
    <lineage>
        <taxon>Bacteria</taxon>
        <taxon>Pseudomonadati</taxon>
        <taxon>Thermodesulfobacteriota</taxon>
        <taxon>Desulfovibrionia</taxon>
        <taxon>Desulfovibrionales</taxon>
        <taxon>Desulfovibrionaceae</taxon>
        <taxon>Nitratidesulfovibrio</taxon>
    </lineage>
</organism>
<evidence type="ECO:0008006" key="3">
    <source>
        <dbReference type="Google" id="ProtNLM"/>
    </source>
</evidence>